<accession>A0ABR6GXF0</accession>
<dbReference type="Proteomes" id="UP000574369">
    <property type="component" value="Unassembled WGS sequence"/>
</dbReference>
<proteinExistence type="predicted"/>
<keyword evidence="2" id="KW-1185">Reference proteome</keyword>
<evidence type="ECO:0000313" key="1">
    <source>
        <dbReference type="EMBL" id="MBB3196735.1"/>
    </source>
</evidence>
<sequence length="580" mass="61720">MHTIETYGAPAPDLADAPRVASSHQLQTALTGTDEPVFRPGALTAAAAAAAVLAACGGGGASDSGDTPNTVPQSAKPTTDIEAARFLGQAGFAASDADITKLKADGFTAWLDQQFNVPRTTSHYDWLVAKGYGAESYKYSLSGMDATLWRKLIGSPDQLRQRVVLALSEIFVVSMNGIPVAWPQFATAAYVDMLEARCFGTFRDLLEGVTLSPAMGVYLAMRGNRKEDPKTGRQPDENYAREVMQLFTIGLNQLNADGTPKTSNGKTVDTYTLDQITALARVFTGWDFDTTAPNGNDFAFMNRPMVHTASRFSTGAKQVLDVTIPESADGPTAMKTALDTLVAHPNVGPFIGRQLIQRLVASNPSPAYVQRVAAVFNNNGKGERGDMRAVIRAVLLDNDARTPAADPGVGKLREPIQRLVQWARTVGFTSPGDLWAIGDCSNPSSRLGQSPLRSGSVFNFFRPGYVPPNSQLGTNNVTAPEFQLCNESTVAGYLNFMQTLVNGGIGDMKPDYTADLALAADAASLVKRQATLLGGVSEATLTTVTTAVGTIAATTDAGKLNRVKAGWLLLLASPDYQIQK</sequence>
<dbReference type="EMBL" id="JACHXO010000008">
    <property type="protein sequence ID" value="MBB3196735.1"/>
    <property type="molecule type" value="Genomic_DNA"/>
</dbReference>
<dbReference type="RefSeq" id="WP_088453710.1">
    <property type="nucleotide sequence ID" value="NZ_JACHXO010000008.1"/>
</dbReference>
<dbReference type="Pfam" id="PF08811">
    <property type="entry name" value="DUF1800"/>
    <property type="match status" value="1"/>
</dbReference>
<dbReference type="InterPro" id="IPR014917">
    <property type="entry name" value="DUF1800"/>
</dbReference>
<organism evidence="1 2">
    <name type="scientific">Roseateles terrae</name>
    <dbReference type="NCBI Taxonomy" id="431060"/>
    <lineage>
        <taxon>Bacteria</taxon>
        <taxon>Pseudomonadati</taxon>
        <taxon>Pseudomonadota</taxon>
        <taxon>Betaproteobacteria</taxon>
        <taxon>Burkholderiales</taxon>
        <taxon>Sphaerotilaceae</taxon>
        <taxon>Roseateles</taxon>
    </lineage>
</organism>
<gene>
    <name evidence="1" type="ORF">FHS28_004157</name>
</gene>
<dbReference type="PANTHER" id="PTHR43737:SF1">
    <property type="entry name" value="DUF1501 DOMAIN-CONTAINING PROTEIN"/>
    <property type="match status" value="1"/>
</dbReference>
<name>A0ABR6GXF0_9BURK</name>
<protein>
    <submittedName>
        <fullName evidence="1">Uncharacterized protein (DUF1800 family)</fullName>
    </submittedName>
</protein>
<dbReference type="PANTHER" id="PTHR43737">
    <property type="entry name" value="BLL7424 PROTEIN"/>
    <property type="match status" value="1"/>
</dbReference>
<evidence type="ECO:0000313" key="2">
    <source>
        <dbReference type="Proteomes" id="UP000574369"/>
    </source>
</evidence>
<reference evidence="1 2" key="1">
    <citation type="submission" date="2020-08" db="EMBL/GenBank/DDBJ databases">
        <title>Genomic Encyclopedia of Type Strains, Phase III (KMG-III): the genomes of soil and plant-associated and newly described type strains.</title>
        <authorList>
            <person name="Whitman W."/>
        </authorList>
    </citation>
    <scope>NUCLEOTIDE SEQUENCE [LARGE SCALE GENOMIC DNA]</scope>
    <source>
        <strain evidence="1 2">CECT 7247</strain>
    </source>
</reference>
<comment type="caution">
    <text evidence="1">The sequence shown here is derived from an EMBL/GenBank/DDBJ whole genome shotgun (WGS) entry which is preliminary data.</text>
</comment>